<dbReference type="InterPro" id="IPR038765">
    <property type="entry name" value="Papain-like_cys_pep_sf"/>
</dbReference>
<evidence type="ECO:0000256" key="1">
    <source>
        <dbReference type="ARBA" id="ARBA00005234"/>
    </source>
</evidence>
<sequence length="186" mass="21759">MKDYVELTWSQNLFEPMWEKLGAIDAIFFPIVSEKESHYTLLVFHKRLQKWTHYNPLRTLNIKSIERCIDIAKQLVQQKSETKIMIIVLTSRNKLSKNGCSREVAGARKWEKPTVGCQYVFEESDDCVQQDSIDLDCGMSIMFYMDFLAQGITVPNIVTKNFMAKYIALLIQRLLRHKNCTLELEE</sequence>
<dbReference type="AlphaFoldDB" id="A0A540L224"/>
<accession>A0A540L224</accession>
<comment type="similarity">
    <text evidence="1">Belongs to the peptidase C48 family.</text>
</comment>
<evidence type="ECO:0000256" key="3">
    <source>
        <dbReference type="ARBA" id="ARBA00022801"/>
    </source>
</evidence>
<organism evidence="5 6">
    <name type="scientific">Malus baccata</name>
    <name type="common">Siberian crab apple</name>
    <name type="synonym">Pyrus baccata</name>
    <dbReference type="NCBI Taxonomy" id="106549"/>
    <lineage>
        <taxon>Eukaryota</taxon>
        <taxon>Viridiplantae</taxon>
        <taxon>Streptophyta</taxon>
        <taxon>Embryophyta</taxon>
        <taxon>Tracheophyta</taxon>
        <taxon>Spermatophyta</taxon>
        <taxon>Magnoliopsida</taxon>
        <taxon>eudicotyledons</taxon>
        <taxon>Gunneridae</taxon>
        <taxon>Pentapetalae</taxon>
        <taxon>rosids</taxon>
        <taxon>fabids</taxon>
        <taxon>Rosales</taxon>
        <taxon>Rosaceae</taxon>
        <taxon>Amygdaloideae</taxon>
        <taxon>Maleae</taxon>
        <taxon>Malus</taxon>
    </lineage>
</organism>
<dbReference type="InterPro" id="IPR003653">
    <property type="entry name" value="Peptidase_C48_C"/>
</dbReference>
<dbReference type="GO" id="GO:0008234">
    <property type="term" value="F:cysteine-type peptidase activity"/>
    <property type="evidence" value="ECO:0007669"/>
    <property type="project" value="InterPro"/>
</dbReference>
<dbReference type="Pfam" id="PF02902">
    <property type="entry name" value="Peptidase_C48"/>
    <property type="match status" value="1"/>
</dbReference>
<comment type="caution">
    <text evidence="5">The sequence shown here is derived from an EMBL/GenBank/DDBJ whole genome shotgun (WGS) entry which is preliminary data.</text>
</comment>
<reference evidence="5 6" key="1">
    <citation type="journal article" date="2019" name="G3 (Bethesda)">
        <title>Sequencing of a Wild Apple (Malus baccata) Genome Unravels the Differences Between Cultivated and Wild Apple Species Regarding Disease Resistance and Cold Tolerance.</title>
        <authorList>
            <person name="Chen X."/>
        </authorList>
    </citation>
    <scope>NUCLEOTIDE SEQUENCE [LARGE SCALE GENOMIC DNA]</scope>
    <source>
        <strain evidence="6">cv. Shandingzi</strain>
        <tissue evidence="5">Leaves</tissue>
    </source>
</reference>
<dbReference type="PROSITE" id="PS50600">
    <property type="entry name" value="ULP_PROTEASE"/>
    <property type="match status" value="1"/>
</dbReference>
<evidence type="ECO:0000259" key="4">
    <source>
        <dbReference type="PROSITE" id="PS50600"/>
    </source>
</evidence>
<gene>
    <name evidence="5" type="ORF">C1H46_033907</name>
</gene>
<proteinExistence type="inferred from homology"/>
<dbReference type="SUPFAM" id="SSF54001">
    <property type="entry name" value="Cysteine proteinases"/>
    <property type="match status" value="1"/>
</dbReference>
<keyword evidence="6" id="KW-1185">Reference proteome</keyword>
<protein>
    <recommendedName>
        <fullName evidence="4">Ubiquitin-like protease family profile domain-containing protein</fullName>
    </recommendedName>
</protein>
<dbReference type="GO" id="GO:0006508">
    <property type="term" value="P:proteolysis"/>
    <property type="evidence" value="ECO:0007669"/>
    <property type="project" value="UniProtKB-KW"/>
</dbReference>
<dbReference type="EMBL" id="VIEB01000804">
    <property type="protein sequence ID" value="TQD80536.1"/>
    <property type="molecule type" value="Genomic_DNA"/>
</dbReference>
<keyword evidence="3" id="KW-0378">Hydrolase</keyword>
<feature type="domain" description="Ubiquitin-like protease family profile" evidence="4">
    <location>
        <begin position="1"/>
        <end position="148"/>
    </location>
</feature>
<evidence type="ECO:0000313" key="6">
    <source>
        <dbReference type="Proteomes" id="UP000315295"/>
    </source>
</evidence>
<evidence type="ECO:0000256" key="2">
    <source>
        <dbReference type="ARBA" id="ARBA00022670"/>
    </source>
</evidence>
<keyword evidence="2" id="KW-0645">Protease</keyword>
<dbReference type="Proteomes" id="UP000315295">
    <property type="component" value="Unassembled WGS sequence"/>
</dbReference>
<evidence type="ECO:0000313" key="5">
    <source>
        <dbReference type="EMBL" id="TQD80536.1"/>
    </source>
</evidence>
<dbReference type="Gene3D" id="3.40.395.10">
    <property type="entry name" value="Adenoviral Proteinase, Chain A"/>
    <property type="match status" value="1"/>
</dbReference>
<name>A0A540L224_MALBA</name>